<evidence type="ECO:0000313" key="7">
    <source>
        <dbReference type="Proteomes" id="UP001153555"/>
    </source>
</evidence>
<dbReference type="Proteomes" id="UP001153555">
    <property type="component" value="Unassembled WGS sequence"/>
</dbReference>
<sequence>MATNVLKWNPGDPVPYNGGKDLTRYDFPDGFLFGGATASYQVEGAYDKDRRGVSNWDDWSLMHPGKVAEGGNGTLAIDHYNRVKEDIRLLKQTGLDTYRFSISWCRILPGGKFSTGVNPDGIKFYSDLIDLLIKEKIEPIVTIFHFEVPKCLGDEYGGFLNRRIVDDYAKYAEVCFQAFGDRVKIWTTINEPSTFTTLGYVNASFPPGHGTPPDELPHKVVLHRCHPDTDKTCHSTGNEATEPYIVAHHLILAHATAVRIYREKYQAVQGGKIGIVVVPNSWYFPYSDKKEDKEACERAIEFLLGWFVQPLVSGEYPESMQKRVKERLPKFSDKEKEMVTGSYDYIGLNYYTTMWARYRKKQPDDPINYHTDQEVEFLVISFSSYLNVYIYIQVGSEWLYFVPIGIYDLLTYAKRKYNDPVIYITENGCSEKNVKNLPIHLLLADDFRIKYHQEHLAYLKLAIDTARVNVKGYVVWSILDNYEWAAGYTVRFGMYFVDYLNGLNRYPKKSAIWYMNFLNKKKLMGPKDREVEDITEEAAGKKKRKY</sequence>
<dbReference type="EMBL" id="CACSLK010017620">
    <property type="protein sequence ID" value="CAA0818731.1"/>
    <property type="molecule type" value="Genomic_DNA"/>
</dbReference>
<organism evidence="6 7">
    <name type="scientific">Striga hermonthica</name>
    <name type="common">Purple witchweed</name>
    <name type="synonym">Buchnera hermonthica</name>
    <dbReference type="NCBI Taxonomy" id="68872"/>
    <lineage>
        <taxon>Eukaryota</taxon>
        <taxon>Viridiplantae</taxon>
        <taxon>Streptophyta</taxon>
        <taxon>Embryophyta</taxon>
        <taxon>Tracheophyta</taxon>
        <taxon>Spermatophyta</taxon>
        <taxon>Magnoliopsida</taxon>
        <taxon>eudicotyledons</taxon>
        <taxon>Gunneridae</taxon>
        <taxon>Pentapetalae</taxon>
        <taxon>asterids</taxon>
        <taxon>lamiids</taxon>
        <taxon>Lamiales</taxon>
        <taxon>Orobanchaceae</taxon>
        <taxon>Buchnereae</taxon>
        <taxon>Striga</taxon>
    </lineage>
</organism>
<keyword evidence="7" id="KW-1185">Reference proteome</keyword>
<accession>A0A9N7MYU3</accession>
<protein>
    <submittedName>
        <fullName evidence="6">Beta-glucosidase 16</fullName>
    </submittedName>
</protein>
<evidence type="ECO:0000256" key="3">
    <source>
        <dbReference type="ARBA" id="ARBA00022801"/>
    </source>
</evidence>
<evidence type="ECO:0000256" key="4">
    <source>
        <dbReference type="ARBA" id="ARBA00023295"/>
    </source>
</evidence>
<dbReference type="OrthoDB" id="907619at2759"/>
<evidence type="ECO:0000256" key="1">
    <source>
        <dbReference type="ARBA" id="ARBA00010838"/>
    </source>
</evidence>
<dbReference type="GO" id="GO:0008422">
    <property type="term" value="F:beta-glucosidase activity"/>
    <property type="evidence" value="ECO:0007669"/>
    <property type="project" value="TreeGrafter"/>
</dbReference>
<dbReference type="PROSITE" id="PS00653">
    <property type="entry name" value="GLYCOSYL_HYDROL_F1_2"/>
    <property type="match status" value="1"/>
</dbReference>
<comment type="caution">
    <text evidence="6">The sequence shown here is derived from an EMBL/GenBank/DDBJ whole genome shotgun (WGS) entry which is preliminary data.</text>
</comment>
<dbReference type="InterPro" id="IPR001360">
    <property type="entry name" value="Glyco_hydro_1"/>
</dbReference>
<dbReference type="Gene3D" id="3.20.20.80">
    <property type="entry name" value="Glycosidases"/>
    <property type="match status" value="1"/>
</dbReference>
<dbReference type="InterPro" id="IPR017853">
    <property type="entry name" value="GH"/>
</dbReference>
<evidence type="ECO:0000256" key="5">
    <source>
        <dbReference type="RuleBase" id="RU003690"/>
    </source>
</evidence>
<evidence type="ECO:0000256" key="2">
    <source>
        <dbReference type="ARBA" id="ARBA00022589"/>
    </source>
</evidence>
<gene>
    <name evidence="6" type="ORF">SHERM_17622</name>
</gene>
<dbReference type="FunFam" id="3.20.20.80:FF:000022">
    <property type="entry name" value="Beta-glucosidase 11"/>
    <property type="match status" value="1"/>
</dbReference>
<dbReference type="Pfam" id="PF00232">
    <property type="entry name" value="Glyco_hydro_1"/>
    <property type="match status" value="1"/>
</dbReference>
<keyword evidence="4" id="KW-0326">Glycosidase</keyword>
<keyword evidence="3" id="KW-0378">Hydrolase</keyword>
<name>A0A9N7MYU3_STRHE</name>
<keyword evidence="2" id="KW-0017">Alkaloid metabolism</keyword>
<dbReference type="AlphaFoldDB" id="A0A9N7MYU3"/>
<dbReference type="GO" id="GO:0009821">
    <property type="term" value="P:alkaloid biosynthetic process"/>
    <property type="evidence" value="ECO:0007669"/>
    <property type="project" value="UniProtKB-ARBA"/>
</dbReference>
<dbReference type="PRINTS" id="PR00131">
    <property type="entry name" value="GLHYDRLASE1"/>
</dbReference>
<dbReference type="PANTHER" id="PTHR10353:SF137">
    <property type="entry name" value="MYROSINASE 3-RELATED"/>
    <property type="match status" value="1"/>
</dbReference>
<dbReference type="GO" id="GO:0005975">
    <property type="term" value="P:carbohydrate metabolic process"/>
    <property type="evidence" value="ECO:0007669"/>
    <property type="project" value="InterPro"/>
</dbReference>
<evidence type="ECO:0000313" key="6">
    <source>
        <dbReference type="EMBL" id="CAA0818731.1"/>
    </source>
</evidence>
<dbReference type="SUPFAM" id="SSF51445">
    <property type="entry name" value="(Trans)glycosidases"/>
    <property type="match status" value="1"/>
</dbReference>
<dbReference type="InterPro" id="IPR033132">
    <property type="entry name" value="GH_1_N_CS"/>
</dbReference>
<reference evidence="6" key="1">
    <citation type="submission" date="2019-12" db="EMBL/GenBank/DDBJ databases">
        <authorList>
            <person name="Scholes J."/>
        </authorList>
    </citation>
    <scope>NUCLEOTIDE SEQUENCE</scope>
</reference>
<comment type="similarity">
    <text evidence="1 5">Belongs to the glycosyl hydrolase 1 family.</text>
</comment>
<proteinExistence type="inferred from homology"/>
<dbReference type="PANTHER" id="PTHR10353">
    <property type="entry name" value="GLYCOSYL HYDROLASE"/>
    <property type="match status" value="1"/>
</dbReference>